<gene>
    <name evidence="1" type="ORF">BV25DRAFT_1917676</name>
</gene>
<name>A0ACB8SWI8_9AGAM</name>
<protein>
    <submittedName>
        <fullName evidence="1">Cytochrome P450</fullName>
    </submittedName>
</protein>
<accession>A0ACB8SWI8</accession>
<dbReference type="Proteomes" id="UP000814140">
    <property type="component" value="Unassembled WGS sequence"/>
</dbReference>
<dbReference type="EMBL" id="MU277218">
    <property type="protein sequence ID" value="KAI0060603.1"/>
    <property type="molecule type" value="Genomic_DNA"/>
</dbReference>
<keyword evidence="2" id="KW-1185">Reference proteome</keyword>
<sequence length="505" mass="56707">MVIFFAICALLCAFVILGLISYRLRAPLPPGPTGLPILGNLLDMPTSQEWKVFAEWGERWGGIVSVNLLGQTIIIINSFKSAMDLLDGKSSIYSDRPVLVMGGEMVGWKNSLALMRYGGRFRSYRRMMHQFMGTRSLVERYHPIEELETHRLLRRLLRKPEDFAEHIRHTTGAIILQLAYGYKIQEQDDPFVTNADTATDQFSRTTAPGAFLVDVFPLLRFVPEWIPGAGWKRTAARWAAGTKKMCDEPFEWAKRRKAQGDSSSSFIDAHLKDNLSIQEIVNVKWAAASLYAAGADTTVSALQSFFLTMVLHPEIQKKAQQELDAVVGSERLPSFSDRDNLPYINALVKEVLRWNPVAPTGLAHRVMKDDIYDGYFIPRGSFVLVNIWKLLHDEDTYKDPMAFNPARFLASDSKSVERDPHTISFGFGRRICPGVHLADASLFIACAMTLAVFDISKTVENGAVVEPVNDYTSGTLSHPKPFKCSIKPRSERAITLIRAVDSFDK</sequence>
<evidence type="ECO:0000313" key="2">
    <source>
        <dbReference type="Proteomes" id="UP000814140"/>
    </source>
</evidence>
<proteinExistence type="predicted"/>
<reference evidence="1" key="2">
    <citation type="journal article" date="2022" name="New Phytol.">
        <title>Evolutionary transition to the ectomycorrhizal habit in the genomes of a hyperdiverse lineage of mushroom-forming fungi.</title>
        <authorList>
            <person name="Looney B."/>
            <person name="Miyauchi S."/>
            <person name="Morin E."/>
            <person name="Drula E."/>
            <person name="Courty P.E."/>
            <person name="Kohler A."/>
            <person name="Kuo A."/>
            <person name="LaButti K."/>
            <person name="Pangilinan J."/>
            <person name="Lipzen A."/>
            <person name="Riley R."/>
            <person name="Andreopoulos W."/>
            <person name="He G."/>
            <person name="Johnson J."/>
            <person name="Nolan M."/>
            <person name="Tritt A."/>
            <person name="Barry K.W."/>
            <person name="Grigoriev I.V."/>
            <person name="Nagy L.G."/>
            <person name="Hibbett D."/>
            <person name="Henrissat B."/>
            <person name="Matheny P.B."/>
            <person name="Labbe J."/>
            <person name="Martin F.M."/>
        </authorList>
    </citation>
    <scope>NUCLEOTIDE SEQUENCE</scope>
    <source>
        <strain evidence="1">HHB10654</strain>
    </source>
</reference>
<reference evidence="1" key="1">
    <citation type="submission" date="2021-03" db="EMBL/GenBank/DDBJ databases">
        <authorList>
            <consortium name="DOE Joint Genome Institute"/>
            <person name="Ahrendt S."/>
            <person name="Looney B.P."/>
            <person name="Miyauchi S."/>
            <person name="Morin E."/>
            <person name="Drula E."/>
            <person name="Courty P.E."/>
            <person name="Chicoki N."/>
            <person name="Fauchery L."/>
            <person name="Kohler A."/>
            <person name="Kuo A."/>
            <person name="Labutti K."/>
            <person name="Pangilinan J."/>
            <person name="Lipzen A."/>
            <person name="Riley R."/>
            <person name="Andreopoulos W."/>
            <person name="He G."/>
            <person name="Johnson J."/>
            <person name="Barry K.W."/>
            <person name="Grigoriev I.V."/>
            <person name="Nagy L."/>
            <person name="Hibbett D."/>
            <person name="Henrissat B."/>
            <person name="Matheny P.B."/>
            <person name="Labbe J."/>
            <person name="Martin F."/>
        </authorList>
    </citation>
    <scope>NUCLEOTIDE SEQUENCE</scope>
    <source>
        <strain evidence="1">HHB10654</strain>
    </source>
</reference>
<organism evidence="1 2">
    <name type="scientific">Artomyces pyxidatus</name>
    <dbReference type="NCBI Taxonomy" id="48021"/>
    <lineage>
        <taxon>Eukaryota</taxon>
        <taxon>Fungi</taxon>
        <taxon>Dikarya</taxon>
        <taxon>Basidiomycota</taxon>
        <taxon>Agaricomycotina</taxon>
        <taxon>Agaricomycetes</taxon>
        <taxon>Russulales</taxon>
        <taxon>Auriscalpiaceae</taxon>
        <taxon>Artomyces</taxon>
    </lineage>
</organism>
<evidence type="ECO:0000313" key="1">
    <source>
        <dbReference type="EMBL" id="KAI0060603.1"/>
    </source>
</evidence>
<comment type="caution">
    <text evidence="1">The sequence shown here is derived from an EMBL/GenBank/DDBJ whole genome shotgun (WGS) entry which is preliminary data.</text>
</comment>